<dbReference type="GeneID" id="109615079"/>
<dbReference type="PANTHER" id="PTHR19378:SF0">
    <property type="entry name" value="HAUS AUGMIN-LIKE COMPLEX SUBUNIT 3"/>
    <property type="match status" value="1"/>
</dbReference>
<comment type="subcellular location">
    <subcellularLocation>
        <location evidence="1">Cytoplasm</location>
        <location evidence="1">Cytoskeleton</location>
        <location evidence="1">Spindle</location>
    </subcellularLocation>
</comment>
<evidence type="ECO:0000313" key="12">
    <source>
        <dbReference type="Ensembl" id="ENSELUP00000002536.3"/>
    </source>
</evidence>
<evidence type="ECO:0000256" key="9">
    <source>
        <dbReference type="ARBA" id="ARBA00023306"/>
    </source>
</evidence>
<dbReference type="GO" id="GO:0051301">
    <property type="term" value="P:cell division"/>
    <property type="evidence" value="ECO:0007669"/>
    <property type="project" value="UniProtKB-KW"/>
</dbReference>
<evidence type="ECO:0000256" key="1">
    <source>
        <dbReference type="ARBA" id="ARBA00004186"/>
    </source>
</evidence>
<dbReference type="GO" id="GO:0005815">
    <property type="term" value="C:microtubule organizing center"/>
    <property type="evidence" value="ECO:0007669"/>
    <property type="project" value="TreeGrafter"/>
</dbReference>
<dbReference type="OrthoDB" id="2159690at2759"/>
<dbReference type="Pfam" id="PF14932">
    <property type="entry name" value="HAUS-augmin3"/>
    <property type="match status" value="1"/>
</dbReference>
<dbReference type="Bgee" id="ENSELUG00000003883">
    <property type="expression patterns" value="Expressed in ovary and 12 other cell types or tissues"/>
</dbReference>
<evidence type="ECO:0000256" key="7">
    <source>
        <dbReference type="ARBA" id="ARBA00023054"/>
    </source>
</evidence>
<keyword evidence="9" id="KW-0131">Cell cycle</keyword>
<evidence type="ECO:0000313" key="13">
    <source>
        <dbReference type="Proteomes" id="UP000265140"/>
    </source>
</evidence>
<feature type="domain" description="HAUS augmin-like complex subunit 3 N-terminal" evidence="11">
    <location>
        <begin position="29"/>
        <end position="323"/>
    </location>
</feature>
<dbReference type="GeneTree" id="ENSGT00390000011904"/>
<name>A0A3P8XD49_ESOLU</name>
<keyword evidence="13" id="KW-1185">Reference proteome</keyword>
<keyword evidence="6" id="KW-0498">Mitosis</keyword>
<dbReference type="Proteomes" id="UP000265140">
    <property type="component" value="Chromosome 24"/>
</dbReference>
<dbReference type="InParanoid" id="A0A3P8XD49"/>
<evidence type="ECO:0000256" key="3">
    <source>
        <dbReference type="ARBA" id="ARBA00022490"/>
    </source>
</evidence>
<evidence type="ECO:0000259" key="11">
    <source>
        <dbReference type="Pfam" id="PF14932"/>
    </source>
</evidence>
<dbReference type="InterPro" id="IPR026206">
    <property type="entry name" value="HAUS3"/>
</dbReference>
<dbReference type="OMA" id="CEINSSC"/>
<evidence type="ECO:0000256" key="5">
    <source>
        <dbReference type="ARBA" id="ARBA00022701"/>
    </source>
</evidence>
<reference evidence="12" key="2">
    <citation type="submission" date="2025-08" db="UniProtKB">
        <authorList>
            <consortium name="Ensembl"/>
        </authorList>
    </citation>
    <scope>IDENTIFICATION</scope>
</reference>
<keyword evidence="7 10" id="KW-0175">Coiled coil</keyword>
<evidence type="ECO:0000256" key="4">
    <source>
        <dbReference type="ARBA" id="ARBA00022618"/>
    </source>
</evidence>
<reference evidence="12" key="3">
    <citation type="submission" date="2025-09" db="UniProtKB">
        <authorList>
            <consortium name="Ensembl"/>
        </authorList>
    </citation>
    <scope>IDENTIFICATION</scope>
</reference>
<dbReference type="InterPro" id="IPR032733">
    <property type="entry name" value="HAUS3_N"/>
</dbReference>
<dbReference type="PRINTS" id="PR02089">
    <property type="entry name" value="HAUSAUGMINL3"/>
</dbReference>
<feature type="coiled-coil region" evidence="10">
    <location>
        <begin position="100"/>
        <end position="127"/>
    </location>
</feature>
<comment type="similarity">
    <text evidence="2">Belongs to the HAUS3 family.</text>
</comment>
<dbReference type="AlphaFoldDB" id="A0A3P8XD49"/>
<dbReference type="GO" id="GO:0072686">
    <property type="term" value="C:mitotic spindle"/>
    <property type="evidence" value="ECO:0007669"/>
    <property type="project" value="TreeGrafter"/>
</dbReference>
<keyword evidence="8" id="KW-0206">Cytoskeleton</keyword>
<evidence type="ECO:0000256" key="6">
    <source>
        <dbReference type="ARBA" id="ARBA00022776"/>
    </source>
</evidence>
<sequence>MSDGTQFVEALRRLGYPGSSSLKGSEFDWLFDCAPENLHLLRFVCRTLNQGNVLTPEEARAFKALRASGKPILDEDALGEVLKTCGPTARRGLAGPLSSLAEGEASVEDLEAELAALKKEKLLKQRRHQKLQVLATSQADAALRLASKRDSATDRLREAHSQLGAENAGTNAALQTLADEVRKLGAYLRIDPESKVGKDREETAASGPVLSAARPRPPVLLSQLSLEPYLRQEELNTKALSCLTQRQFFQGIGDMVETSCSERFQLLDLSLCGNEEEEEGGEEKKEDGKEVEERVVEKRRKEMARLQWGYMVAQHQLVKARAEERGARAGLDWMTENLRSFTKGTTSSSLQAREAVARRELQGATADMESLLQGPVAAALREGARLLNVPVVRGDLDLQLARQDYYTSKQEQVRDHLLRQKASFELLLLAQQLELRWEKEVLKHLVEVAAWLVERGQETAVRSQTFSQPELSHVMRHSPQSIISSKDGAFTRLLQILESGRVSVGSGQGQPFRTYEGLEHAARGLRAELRSNHEALAGAVNQQHYTGARLHGDCEALRQATFTRLHQLLLAPQELTVKLADLEVQQNALYKLMQDVMGEIREKRSQLDHSILLRRERELYVYFHLNPKLLNKVVEELEGKASACKKSRS</sequence>
<evidence type="ECO:0000256" key="10">
    <source>
        <dbReference type="SAM" id="Coils"/>
    </source>
</evidence>
<protein>
    <recommendedName>
        <fullName evidence="11">HAUS augmin-like complex subunit 3 N-terminal domain-containing protein</fullName>
    </recommendedName>
</protein>
<evidence type="ECO:0000256" key="8">
    <source>
        <dbReference type="ARBA" id="ARBA00023212"/>
    </source>
</evidence>
<dbReference type="GO" id="GO:0005874">
    <property type="term" value="C:microtubule"/>
    <property type="evidence" value="ECO:0007669"/>
    <property type="project" value="UniProtKB-KW"/>
</dbReference>
<dbReference type="Ensembl" id="ENSELUT00000015548.3">
    <property type="protein sequence ID" value="ENSELUP00000002536.3"/>
    <property type="gene ID" value="ENSELUG00000003883.3"/>
</dbReference>
<dbReference type="GO" id="GO:0070652">
    <property type="term" value="C:HAUS complex"/>
    <property type="evidence" value="ECO:0007669"/>
    <property type="project" value="InterPro"/>
</dbReference>
<dbReference type="PANTHER" id="PTHR19378">
    <property type="entry name" value="GOLGIN- RELATED"/>
    <property type="match status" value="1"/>
</dbReference>
<dbReference type="RefSeq" id="XP_034146164.1">
    <property type="nucleotide sequence ID" value="XM_034290273.1"/>
</dbReference>
<evidence type="ECO:0000256" key="2">
    <source>
        <dbReference type="ARBA" id="ARBA00009645"/>
    </source>
</evidence>
<accession>A0A3P8XD49</accession>
<gene>
    <name evidence="12" type="primary">HAUS3</name>
</gene>
<keyword evidence="4" id="KW-0132">Cell division</keyword>
<dbReference type="GO" id="GO:0051225">
    <property type="term" value="P:spindle assembly"/>
    <property type="evidence" value="ECO:0007669"/>
    <property type="project" value="InterPro"/>
</dbReference>
<reference evidence="12" key="1">
    <citation type="submission" date="2020-02" db="EMBL/GenBank/DDBJ databases">
        <title>Esox lucius (northern pike) genome, fEsoLuc1, primary haplotype.</title>
        <authorList>
            <person name="Myers G."/>
            <person name="Karagic N."/>
            <person name="Meyer A."/>
            <person name="Pippel M."/>
            <person name="Reichard M."/>
            <person name="Winkler S."/>
            <person name="Tracey A."/>
            <person name="Sims Y."/>
            <person name="Howe K."/>
            <person name="Rhie A."/>
            <person name="Formenti G."/>
            <person name="Durbin R."/>
            <person name="Fedrigo O."/>
            <person name="Jarvis E.D."/>
        </authorList>
    </citation>
    <scope>NUCLEOTIDE SEQUENCE [LARGE SCALE GENOMIC DNA]</scope>
</reference>
<keyword evidence="3" id="KW-0963">Cytoplasm</keyword>
<proteinExistence type="inferred from homology"/>
<dbReference type="GO" id="GO:0031023">
    <property type="term" value="P:microtubule organizing center organization"/>
    <property type="evidence" value="ECO:0007669"/>
    <property type="project" value="TreeGrafter"/>
</dbReference>
<organism evidence="12 13">
    <name type="scientific">Esox lucius</name>
    <name type="common">Northern pike</name>
    <dbReference type="NCBI Taxonomy" id="8010"/>
    <lineage>
        <taxon>Eukaryota</taxon>
        <taxon>Metazoa</taxon>
        <taxon>Chordata</taxon>
        <taxon>Craniata</taxon>
        <taxon>Vertebrata</taxon>
        <taxon>Euteleostomi</taxon>
        <taxon>Actinopterygii</taxon>
        <taxon>Neopterygii</taxon>
        <taxon>Teleostei</taxon>
        <taxon>Protacanthopterygii</taxon>
        <taxon>Esociformes</taxon>
        <taxon>Esocidae</taxon>
        <taxon>Esox</taxon>
    </lineage>
</organism>
<keyword evidence="5" id="KW-0493">Microtubule</keyword>